<feature type="domain" description="Peptidase S9 prolyl oligopeptidase catalytic" evidence="2">
    <location>
        <begin position="559"/>
        <end position="754"/>
    </location>
</feature>
<dbReference type="GO" id="GO:0008239">
    <property type="term" value="F:dipeptidyl-peptidase activity"/>
    <property type="evidence" value="ECO:0007669"/>
    <property type="project" value="TreeGrafter"/>
</dbReference>
<dbReference type="PANTHER" id="PTHR11731">
    <property type="entry name" value="PROTEASE FAMILY S9B,C DIPEPTIDYL-PEPTIDASE IV-RELATED"/>
    <property type="match status" value="1"/>
</dbReference>
<dbReference type="AlphaFoldDB" id="A0A432XZB0"/>
<dbReference type="InterPro" id="IPR050278">
    <property type="entry name" value="Serine_Prot_S9B/DPPIV"/>
</dbReference>
<sequence length="754" mass="85038">MRAFAVSILLSLLVTADVAAQGTASNESFGHAQLSIERIFSAPNLTTTAPANLQFAPGGQRIAYLRASASNPEINDLWIYDVRQQQHRVLVAATQLVEDPTAMTATERARRERMRIRNSGIVDYQWSPDGSQLLIPIAGQLHLVSLPENPDAQPEVQTLVSATTKASDARFSPQGQFVSFVEDGALFFVELASGELHQVTPDGSATLSYASAEFVAQEEMKRMTGYWWSPDEATIAVTRVDNSAVAMHARTDVYADRTELVQQRYPFTGTANATVDLGLYQRTSDSIHWLNLPERHREGYLARVKWLPDSSQLSYQWQTRNQQQLTLYLQPRNTDDEATAVLSEISNSWINLHDDLVFLEDSRHFIWASERSGYKHLYLYRTDGSLIRQLTSGDWPVDSISAVDDTTGFVYFTGRKTTPLERHLYRASMTTSSPNQPTQLSQRSGMHSITFAGDQRSYIDSFSSSTQPPQVSLHGPTGERIVWLHQNLIDEKHPLASYLANWSYPEFGELRAADDQRLYYQLTKPPRMVDNQSYPVIVMVYGGPRAQRVTNSWGDYFSQYLAQHGFVVFQLDNRGSGNRGKAFEQVIHRKLAQVEVADQLQGAKFLQSLPYINDERIGVFGHSYGGYMALHLVLRHPEVFSAAVAGAPVTDWRLYDTHYTERYLGTPQDNPEGYEAADVLTYADQLTQPLLIYHGMADDNVLYTHTAKLSYALQQATLPFELMAYPGKQHGLRGRETSIHRYQLIADFFARHLQ</sequence>
<evidence type="ECO:0000259" key="2">
    <source>
        <dbReference type="Pfam" id="PF00326"/>
    </source>
</evidence>
<organism evidence="4 5">
    <name type="scientific">Pseudidiomarina halophila</name>
    <dbReference type="NCBI Taxonomy" id="1449799"/>
    <lineage>
        <taxon>Bacteria</taxon>
        <taxon>Pseudomonadati</taxon>
        <taxon>Pseudomonadota</taxon>
        <taxon>Gammaproteobacteria</taxon>
        <taxon>Alteromonadales</taxon>
        <taxon>Idiomarinaceae</taxon>
        <taxon>Pseudidiomarina</taxon>
    </lineage>
</organism>
<keyword evidence="1" id="KW-0732">Signal</keyword>
<gene>
    <name evidence="4" type="ORF">CWI69_01050</name>
</gene>
<dbReference type="OrthoDB" id="9812921at2"/>
<comment type="caution">
    <text evidence="4">The sequence shown here is derived from an EMBL/GenBank/DDBJ whole genome shotgun (WGS) entry which is preliminary data.</text>
</comment>
<protein>
    <submittedName>
        <fullName evidence="4">S9 family peptidase</fullName>
    </submittedName>
</protein>
<dbReference type="Pfam" id="PF00930">
    <property type="entry name" value="DPPIV_N"/>
    <property type="match status" value="1"/>
</dbReference>
<dbReference type="SUPFAM" id="SSF53474">
    <property type="entry name" value="alpha/beta-Hydrolases"/>
    <property type="match status" value="1"/>
</dbReference>
<feature type="signal peptide" evidence="1">
    <location>
        <begin position="1"/>
        <end position="19"/>
    </location>
</feature>
<evidence type="ECO:0000313" key="5">
    <source>
        <dbReference type="Proteomes" id="UP000287198"/>
    </source>
</evidence>
<dbReference type="InterPro" id="IPR002469">
    <property type="entry name" value="Peptidase_S9B_N"/>
</dbReference>
<accession>A0A432XZB0</accession>
<proteinExistence type="predicted"/>
<dbReference type="Proteomes" id="UP000287198">
    <property type="component" value="Unassembled WGS sequence"/>
</dbReference>
<evidence type="ECO:0000313" key="4">
    <source>
        <dbReference type="EMBL" id="RUO54050.1"/>
    </source>
</evidence>
<dbReference type="SUPFAM" id="SSF82171">
    <property type="entry name" value="DPP6 N-terminal domain-like"/>
    <property type="match status" value="1"/>
</dbReference>
<evidence type="ECO:0000259" key="3">
    <source>
        <dbReference type="Pfam" id="PF00930"/>
    </source>
</evidence>
<dbReference type="Gene3D" id="3.40.50.1820">
    <property type="entry name" value="alpha/beta hydrolase"/>
    <property type="match status" value="1"/>
</dbReference>
<feature type="domain" description="Dipeptidylpeptidase IV N-terminal" evidence="3">
    <location>
        <begin position="139"/>
        <end position="469"/>
    </location>
</feature>
<dbReference type="Gene3D" id="2.140.10.30">
    <property type="entry name" value="Dipeptidylpeptidase IV, N-terminal domain"/>
    <property type="match status" value="1"/>
</dbReference>
<dbReference type="Pfam" id="PF00326">
    <property type="entry name" value="Peptidase_S9"/>
    <property type="match status" value="1"/>
</dbReference>
<dbReference type="InterPro" id="IPR029058">
    <property type="entry name" value="AB_hydrolase_fold"/>
</dbReference>
<keyword evidence="5" id="KW-1185">Reference proteome</keyword>
<dbReference type="PANTHER" id="PTHR11731:SF193">
    <property type="entry name" value="DIPEPTIDYL PEPTIDASE 9"/>
    <property type="match status" value="1"/>
</dbReference>
<dbReference type="InterPro" id="IPR001375">
    <property type="entry name" value="Peptidase_S9_cat"/>
</dbReference>
<dbReference type="GO" id="GO:0006508">
    <property type="term" value="P:proteolysis"/>
    <property type="evidence" value="ECO:0007669"/>
    <property type="project" value="InterPro"/>
</dbReference>
<dbReference type="EMBL" id="PIPW01000001">
    <property type="protein sequence ID" value="RUO54050.1"/>
    <property type="molecule type" value="Genomic_DNA"/>
</dbReference>
<reference evidence="5" key="1">
    <citation type="journal article" date="2018" name="Front. Microbiol.">
        <title>Genome-Based Analysis Reveals the Taxonomy and Diversity of the Family Idiomarinaceae.</title>
        <authorList>
            <person name="Liu Y."/>
            <person name="Lai Q."/>
            <person name="Shao Z."/>
        </authorList>
    </citation>
    <scope>NUCLEOTIDE SEQUENCE [LARGE SCALE GENOMIC DNA]</scope>
    <source>
        <strain evidence="5">BH195</strain>
    </source>
</reference>
<name>A0A432XZB0_9GAMM</name>
<dbReference type="RefSeq" id="WP_126761092.1">
    <property type="nucleotide sequence ID" value="NZ_JBHLTZ010000004.1"/>
</dbReference>
<dbReference type="GO" id="GO:0008236">
    <property type="term" value="F:serine-type peptidase activity"/>
    <property type="evidence" value="ECO:0007669"/>
    <property type="project" value="InterPro"/>
</dbReference>
<evidence type="ECO:0000256" key="1">
    <source>
        <dbReference type="SAM" id="SignalP"/>
    </source>
</evidence>
<feature type="chain" id="PRO_5019528710" evidence="1">
    <location>
        <begin position="20"/>
        <end position="754"/>
    </location>
</feature>